<keyword evidence="1" id="KW-0694">RNA-binding</keyword>
<sequence length="393" mass="45217">MLNVESPYPPLLRRLAYPARPRAREALESHINELVKLGALRKVGNNEEVEVTMPVIITWHNDKSRMVGDLRSLNTYTIPDRYPIPRIHETLTQLSKANFITSMDSLKCFHQNVLTPNVITNFNALKSLLNMKTPNRHMLRWQIAIKEYRGNMTIVLKARNIDKNSAGFSRWALPNTPENPAYVPTSAETQIPIEGIKITDVGTEFFEEVRESYKQDKNCHILTALLDKDFKDASLANSMDDTWKRSYYNGKLHFDRDPKLTSALWTNLHKPLGTKLSFSTAYHPQTDELAERMIQTLKRMIRRFCAYGLEFEDSDCFTHDRCTLIPALELAYKTSIHASAGKSPAMLEKGWNPKLLVDTLKKDLVDIHPAFSIFKLFLDKVRHHTKQSMNDAF</sequence>
<evidence type="ECO:0000313" key="4">
    <source>
        <dbReference type="Proteomes" id="UP000765509"/>
    </source>
</evidence>
<comment type="caution">
    <text evidence="3">The sequence shown here is derived from an EMBL/GenBank/DDBJ whole genome shotgun (WGS) entry which is preliminary data.</text>
</comment>
<dbReference type="Gene3D" id="3.10.10.10">
    <property type="entry name" value="HIV Type 1 Reverse Transcriptase, subunit A, domain 1"/>
    <property type="match status" value="1"/>
</dbReference>
<keyword evidence="4" id="KW-1185">Reference proteome</keyword>
<feature type="domain" description="Integrase catalytic" evidence="2">
    <location>
        <begin position="252"/>
        <end position="352"/>
    </location>
</feature>
<proteinExistence type="predicted"/>
<dbReference type="EMBL" id="AVOT02014607">
    <property type="protein sequence ID" value="MBW0498192.1"/>
    <property type="molecule type" value="Genomic_DNA"/>
</dbReference>
<organism evidence="3 4">
    <name type="scientific">Austropuccinia psidii MF-1</name>
    <dbReference type="NCBI Taxonomy" id="1389203"/>
    <lineage>
        <taxon>Eukaryota</taxon>
        <taxon>Fungi</taxon>
        <taxon>Dikarya</taxon>
        <taxon>Basidiomycota</taxon>
        <taxon>Pucciniomycotina</taxon>
        <taxon>Pucciniomycetes</taxon>
        <taxon>Pucciniales</taxon>
        <taxon>Sphaerophragmiaceae</taxon>
        <taxon>Austropuccinia</taxon>
    </lineage>
</organism>
<dbReference type="SUPFAM" id="SSF56672">
    <property type="entry name" value="DNA/RNA polymerases"/>
    <property type="match status" value="1"/>
</dbReference>
<dbReference type="InterPro" id="IPR050951">
    <property type="entry name" value="Retrovirus_Pol_polyprotein"/>
</dbReference>
<dbReference type="InterPro" id="IPR043128">
    <property type="entry name" value="Rev_trsase/Diguanyl_cyclase"/>
</dbReference>
<dbReference type="InterPro" id="IPR043502">
    <property type="entry name" value="DNA/RNA_pol_sf"/>
</dbReference>
<dbReference type="InterPro" id="IPR001584">
    <property type="entry name" value="Integrase_cat-core"/>
</dbReference>
<dbReference type="GO" id="GO:0015074">
    <property type="term" value="P:DNA integration"/>
    <property type="evidence" value="ECO:0007669"/>
    <property type="project" value="InterPro"/>
</dbReference>
<name>A0A9Q3HBE3_9BASI</name>
<reference evidence="3" key="1">
    <citation type="submission" date="2021-03" db="EMBL/GenBank/DDBJ databases">
        <title>Draft genome sequence of rust myrtle Austropuccinia psidii MF-1, a brazilian biotype.</title>
        <authorList>
            <person name="Quecine M.C."/>
            <person name="Pachon D.M.R."/>
            <person name="Bonatelli M.L."/>
            <person name="Correr F.H."/>
            <person name="Franceschini L.M."/>
            <person name="Leite T.F."/>
            <person name="Margarido G.R.A."/>
            <person name="Almeida C.A."/>
            <person name="Ferrarezi J.A."/>
            <person name="Labate C.A."/>
        </authorList>
    </citation>
    <scope>NUCLEOTIDE SEQUENCE</scope>
    <source>
        <strain evidence="3">MF-1</strain>
    </source>
</reference>
<evidence type="ECO:0000259" key="2">
    <source>
        <dbReference type="PROSITE" id="PS50994"/>
    </source>
</evidence>
<gene>
    <name evidence="3" type="ORF">O181_037907</name>
</gene>
<dbReference type="PANTHER" id="PTHR37984:SF15">
    <property type="entry name" value="INTEGRASE CATALYTIC DOMAIN-CONTAINING PROTEIN"/>
    <property type="match status" value="1"/>
</dbReference>
<evidence type="ECO:0000313" key="3">
    <source>
        <dbReference type="EMBL" id="MBW0498192.1"/>
    </source>
</evidence>
<dbReference type="SUPFAM" id="SSF53098">
    <property type="entry name" value="Ribonuclease H-like"/>
    <property type="match status" value="1"/>
</dbReference>
<dbReference type="InterPro" id="IPR012337">
    <property type="entry name" value="RNaseH-like_sf"/>
</dbReference>
<dbReference type="Gene3D" id="3.30.70.270">
    <property type="match status" value="1"/>
</dbReference>
<evidence type="ECO:0000256" key="1">
    <source>
        <dbReference type="ARBA" id="ARBA00022884"/>
    </source>
</evidence>
<dbReference type="PANTHER" id="PTHR37984">
    <property type="entry name" value="PROTEIN CBG26694"/>
    <property type="match status" value="1"/>
</dbReference>
<dbReference type="AlphaFoldDB" id="A0A9Q3HBE3"/>
<accession>A0A9Q3HBE3</accession>
<dbReference type="Proteomes" id="UP000765509">
    <property type="component" value="Unassembled WGS sequence"/>
</dbReference>
<dbReference type="InterPro" id="IPR036397">
    <property type="entry name" value="RNaseH_sf"/>
</dbReference>
<dbReference type="GO" id="GO:0003723">
    <property type="term" value="F:RNA binding"/>
    <property type="evidence" value="ECO:0007669"/>
    <property type="project" value="UniProtKB-KW"/>
</dbReference>
<dbReference type="Gene3D" id="3.30.420.10">
    <property type="entry name" value="Ribonuclease H-like superfamily/Ribonuclease H"/>
    <property type="match status" value="1"/>
</dbReference>
<dbReference type="GO" id="GO:0005634">
    <property type="term" value="C:nucleus"/>
    <property type="evidence" value="ECO:0007669"/>
    <property type="project" value="UniProtKB-ARBA"/>
</dbReference>
<dbReference type="PROSITE" id="PS50994">
    <property type="entry name" value="INTEGRASE"/>
    <property type="match status" value="1"/>
</dbReference>
<protein>
    <recommendedName>
        <fullName evidence="2">Integrase catalytic domain-containing protein</fullName>
    </recommendedName>
</protein>